<dbReference type="PANTHER" id="PTHR12161">
    <property type="entry name" value="IST1 FAMILY MEMBER"/>
    <property type="match status" value="1"/>
</dbReference>
<protein>
    <recommendedName>
        <fullName evidence="5">IST1-like protein</fullName>
    </recommendedName>
</protein>
<feature type="compositionally biased region" description="Basic and acidic residues" evidence="2">
    <location>
        <begin position="340"/>
        <end position="351"/>
    </location>
</feature>
<dbReference type="AlphaFoldDB" id="A0AAD5NRM4"/>
<organism evidence="3 4">
    <name type="scientific">Acer negundo</name>
    <name type="common">Box elder</name>
    <dbReference type="NCBI Taxonomy" id="4023"/>
    <lineage>
        <taxon>Eukaryota</taxon>
        <taxon>Viridiplantae</taxon>
        <taxon>Streptophyta</taxon>
        <taxon>Embryophyta</taxon>
        <taxon>Tracheophyta</taxon>
        <taxon>Spermatophyta</taxon>
        <taxon>Magnoliopsida</taxon>
        <taxon>eudicotyledons</taxon>
        <taxon>Gunneridae</taxon>
        <taxon>Pentapetalae</taxon>
        <taxon>rosids</taxon>
        <taxon>malvids</taxon>
        <taxon>Sapindales</taxon>
        <taxon>Sapindaceae</taxon>
        <taxon>Hippocastanoideae</taxon>
        <taxon>Acereae</taxon>
        <taxon>Acer</taxon>
    </lineage>
</organism>
<evidence type="ECO:0000256" key="2">
    <source>
        <dbReference type="SAM" id="MobiDB-lite"/>
    </source>
</evidence>
<evidence type="ECO:0000313" key="4">
    <source>
        <dbReference type="Proteomes" id="UP001064489"/>
    </source>
</evidence>
<dbReference type="GO" id="GO:0015031">
    <property type="term" value="P:protein transport"/>
    <property type="evidence" value="ECO:0007669"/>
    <property type="project" value="InterPro"/>
</dbReference>
<gene>
    <name evidence="3" type="ORF">LWI28_007383</name>
</gene>
<evidence type="ECO:0000256" key="1">
    <source>
        <dbReference type="ARBA" id="ARBA00005536"/>
    </source>
</evidence>
<comment type="caution">
    <text evidence="3">The sequence shown here is derived from an EMBL/GenBank/DDBJ whole genome shotgun (WGS) entry which is preliminary data.</text>
</comment>
<evidence type="ECO:0008006" key="5">
    <source>
        <dbReference type="Google" id="ProtNLM"/>
    </source>
</evidence>
<dbReference type="InterPro" id="IPR042277">
    <property type="entry name" value="IST1-like"/>
</dbReference>
<reference evidence="3" key="2">
    <citation type="submission" date="2023-02" db="EMBL/GenBank/DDBJ databases">
        <authorList>
            <person name="Swenson N.G."/>
            <person name="Wegrzyn J.L."/>
            <person name="Mcevoy S.L."/>
        </authorList>
    </citation>
    <scope>NUCLEOTIDE SEQUENCE</scope>
    <source>
        <strain evidence="3">91603</strain>
        <tissue evidence="3">Leaf</tissue>
    </source>
</reference>
<dbReference type="EMBL" id="JAJSOW010000102">
    <property type="protein sequence ID" value="KAI9176802.1"/>
    <property type="molecule type" value="Genomic_DNA"/>
</dbReference>
<dbReference type="Gene3D" id="1.20.1260.60">
    <property type="entry name" value="Vacuolar protein sorting-associated protein Ist1"/>
    <property type="match status" value="1"/>
</dbReference>
<evidence type="ECO:0000313" key="3">
    <source>
        <dbReference type="EMBL" id="KAI9176802.1"/>
    </source>
</evidence>
<name>A0AAD5NRM4_ACENE</name>
<comment type="similarity">
    <text evidence="1">Belongs to the IST1 family.</text>
</comment>
<dbReference type="InterPro" id="IPR005061">
    <property type="entry name" value="Ist1"/>
</dbReference>
<dbReference type="Pfam" id="PF03398">
    <property type="entry name" value="Ist1"/>
    <property type="match status" value="1"/>
</dbReference>
<dbReference type="FunFam" id="1.20.1260.60:FF:000002">
    <property type="entry name" value="Vacuolar protein sorting-associated protein IST1"/>
    <property type="match status" value="1"/>
</dbReference>
<reference evidence="3" key="1">
    <citation type="journal article" date="2022" name="Plant J.">
        <title>Strategies of tolerance reflected in two North American maple genomes.</title>
        <authorList>
            <person name="McEvoy S.L."/>
            <person name="Sezen U.U."/>
            <person name="Trouern-Trend A."/>
            <person name="McMahon S.M."/>
            <person name="Schaberg P.G."/>
            <person name="Yang J."/>
            <person name="Wegrzyn J.L."/>
            <person name="Swenson N.G."/>
        </authorList>
    </citation>
    <scope>NUCLEOTIDE SEQUENCE</scope>
    <source>
        <strain evidence="3">91603</strain>
    </source>
</reference>
<sequence length="604" mass="69555">MFGFLFGWRKASKCKKLIKQVQCRLKLLKNKRCSIVRLIREDLAELIKIGNEEIAFNRAEQLLKDENTMAVYELLENFCEFIRMNMSYIRKRKDCPNDINEAVSSLIFASSRCGDLPELPGIRKLFEDRYGQKFVMAAAKLFPGNLVNHQIKEKLNLKSVPDEMKQQLVDEIAKDYCLRPEILAIEYATELQQVQDLYVDSSVMRETTHSYRNSDAVTTSISSSMIQQSSLDILESPIHNKAGRAKDFARCDPYESGFVGDHTQERQRSVRIYAATPKQRGERIMTGASSSESLPKFPEDKVIYLDDVEEFQSSIAENGDFQDKDQRVFKFKPSALPKTETADESRSEKSSSKSVKASGKRSRRRSLSREYSSIKDMECEIYYDKPCKSSKTNKHSSHHHRKYEKKAPAEEGKQSFCAKKKLKQVCCEDSGTIFQSCNFNLEMHDCNLEHSCCCIGNLKCENLCDHLVCCHCFLNPESEEEMGRPTLVQRPRRTSYDSRASENNVFTYPNPWPNEQIQKTKCAIPEKLHLKETNSLTGKRTTPLYLTVKTMPPERPKETRPDNILRCNSLPLQHPDHVHPKLPDYDDIAAKFMALKKELLQNKR</sequence>
<dbReference type="PANTHER" id="PTHR12161:SF44">
    <property type="entry name" value="REGULATOR OF VPS4 ACTIVITY IN THE MVB PATHWAY PROTEIN"/>
    <property type="match status" value="1"/>
</dbReference>
<keyword evidence="4" id="KW-1185">Reference proteome</keyword>
<feature type="region of interest" description="Disordered" evidence="2">
    <location>
        <begin position="332"/>
        <end position="369"/>
    </location>
</feature>
<dbReference type="Proteomes" id="UP001064489">
    <property type="component" value="Chromosome 5"/>
</dbReference>
<accession>A0AAD5NRM4</accession>
<proteinExistence type="inferred from homology"/>